<dbReference type="Pfam" id="PF08530">
    <property type="entry name" value="PepX_C"/>
    <property type="match status" value="1"/>
</dbReference>
<evidence type="ECO:0000256" key="1">
    <source>
        <dbReference type="ARBA" id="ARBA00022801"/>
    </source>
</evidence>
<dbReference type="PANTHER" id="PTHR43056">
    <property type="entry name" value="PEPTIDASE S9 PROLYL OLIGOPEPTIDASE"/>
    <property type="match status" value="1"/>
</dbReference>
<dbReference type="InterPro" id="IPR000383">
    <property type="entry name" value="Xaa-Pro-like_dom"/>
</dbReference>
<dbReference type="EMBL" id="JAXAVW010000001">
    <property type="protein sequence ID" value="MDX8029015.1"/>
    <property type="molecule type" value="Genomic_DNA"/>
</dbReference>
<evidence type="ECO:0000256" key="2">
    <source>
        <dbReference type="SAM" id="MobiDB-lite"/>
    </source>
</evidence>
<dbReference type="Gene3D" id="3.40.50.1820">
    <property type="entry name" value="alpha/beta hydrolase"/>
    <property type="match status" value="1"/>
</dbReference>
<dbReference type="SUPFAM" id="SSF53474">
    <property type="entry name" value="alpha/beta-Hydrolases"/>
    <property type="match status" value="1"/>
</dbReference>
<feature type="region of interest" description="Disordered" evidence="2">
    <location>
        <begin position="352"/>
        <end position="377"/>
    </location>
</feature>
<dbReference type="PANTHER" id="PTHR43056:SF10">
    <property type="entry name" value="COCE_NOND FAMILY, PUTATIVE (AFU_ORTHOLOGUE AFUA_7G00600)-RELATED"/>
    <property type="match status" value="1"/>
</dbReference>
<dbReference type="SMART" id="SM00939">
    <property type="entry name" value="PepX_C"/>
    <property type="match status" value="1"/>
</dbReference>
<evidence type="ECO:0000313" key="5">
    <source>
        <dbReference type="Proteomes" id="UP001285521"/>
    </source>
</evidence>
<feature type="region of interest" description="Disordered" evidence="2">
    <location>
        <begin position="493"/>
        <end position="527"/>
    </location>
</feature>
<sequence>MSVASAVLGRMWGLPPRRNRVRVERAVEVPMRDGVRLLADHHVPVTVEHAPTILVRCPYGRGAPYALLQARIYAERGYHVLFQSCRGTFGSGGVFTPGVDEAQDAQDTVAWLRTQNWFDGRLAVLGGSYLGFTGWALAVDPPPELTAMVVMIGVHDLGAAMYRQGPLELYNGRSWADLVANQESAGPLTSLVRTLRAERRLAAEMARLPLGGTGVPWYDDWAGQPDLTSPYWDRFRVTEALRRTEVPTLLIGGWHDFFLNQTIEQYETLRARDVDVAMTVGPWTHLNVDNRISLAEGISWFDTHTARRAPVGREALVRVFVGGAGWQNHGSWPPDTRSRTWYLRSGQRLAELPSTEDDGGTSFRYDPRDPTPSVGGRLMALSGGAKDNRELEARQDVLVFTSEPFATAVEVHGSPVVELHVTSDNANADLFARLCDVDPSGRSTNVTDQIVRRTGQDMVRITLDPTAHRFEAGHRVRLQVSGGAFPRFARNLGTGEDPGTGTAMRQASHVVHHDAGRPSQISLPVRR</sequence>
<name>A0ABU4SSY5_9PSEU</name>
<reference evidence="4 5" key="1">
    <citation type="submission" date="2023-11" db="EMBL/GenBank/DDBJ databases">
        <title>Lentzea sokolovensis, sp. nov., Lentzea kristufkii, sp. nov., and Lentzea miocenensis, sp. nov., rare actinobacteria from Sokolov Coal Basin, Miocene lacustrine sediment, Czech Republic.</title>
        <authorList>
            <person name="Lara A."/>
            <person name="Kotroba L."/>
            <person name="Nouioui I."/>
            <person name="Neumann-Schaal M."/>
            <person name="Mast Y."/>
            <person name="Chronakova A."/>
        </authorList>
    </citation>
    <scope>NUCLEOTIDE SEQUENCE [LARGE SCALE GENOMIC DNA]</scope>
    <source>
        <strain evidence="4 5">BCCO 10_0856</strain>
    </source>
</reference>
<dbReference type="InterPro" id="IPR005674">
    <property type="entry name" value="CocE/Ser_esterase"/>
</dbReference>
<dbReference type="InterPro" id="IPR050585">
    <property type="entry name" value="Xaa-Pro_dipeptidyl-ppase/CocE"/>
</dbReference>
<organism evidence="4 5">
    <name type="scientific">Lentzea miocenica</name>
    <dbReference type="NCBI Taxonomy" id="3095431"/>
    <lineage>
        <taxon>Bacteria</taxon>
        <taxon>Bacillati</taxon>
        <taxon>Actinomycetota</taxon>
        <taxon>Actinomycetes</taxon>
        <taxon>Pseudonocardiales</taxon>
        <taxon>Pseudonocardiaceae</taxon>
        <taxon>Lentzea</taxon>
    </lineage>
</organism>
<accession>A0ABU4SSY5</accession>
<feature type="domain" description="Xaa-Pro dipeptidyl-peptidase C-terminal" evidence="3">
    <location>
        <begin position="298"/>
        <end position="522"/>
    </location>
</feature>
<dbReference type="RefSeq" id="WP_319964014.1">
    <property type="nucleotide sequence ID" value="NZ_JAXAVW010000001.1"/>
</dbReference>
<proteinExistence type="predicted"/>
<dbReference type="SUPFAM" id="SSF49785">
    <property type="entry name" value="Galactose-binding domain-like"/>
    <property type="match status" value="1"/>
</dbReference>
<evidence type="ECO:0000313" key="4">
    <source>
        <dbReference type="EMBL" id="MDX8029015.1"/>
    </source>
</evidence>
<gene>
    <name evidence="4" type="ORF">SK803_02280</name>
</gene>
<dbReference type="Proteomes" id="UP001285521">
    <property type="component" value="Unassembled WGS sequence"/>
</dbReference>
<dbReference type="Gene3D" id="2.60.120.260">
    <property type="entry name" value="Galactose-binding domain-like"/>
    <property type="match status" value="1"/>
</dbReference>
<dbReference type="InterPro" id="IPR008979">
    <property type="entry name" value="Galactose-bd-like_sf"/>
</dbReference>
<keyword evidence="1 4" id="KW-0378">Hydrolase</keyword>
<dbReference type="InterPro" id="IPR013736">
    <property type="entry name" value="Xaa-Pro_dipept_C"/>
</dbReference>
<protein>
    <submittedName>
        <fullName evidence="4">CocE/NonD family hydrolase</fullName>
    </submittedName>
</protein>
<keyword evidence="5" id="KW-1185">Reference proteome</keyword>
<comment type="caution">
    <text evidence="4">The sequence shown here is derived from an EMBL/GenBank/DDBJ whole genome shotgun (WGS) entry which is preliminary data.</text>
</comment>
<dbReference type="NCBIfam" id="TIGR00976">
    <property type="entry name" value="CocE_NonD"/>
    <property type="match status" value="1"/>
</dbReference>
<dbReference type="GO" id="GO:0016787">
    <property type="term" value="F:hydrolase activity"/>
    <property type="evidence" value="ECO:0007669"/>
    <property type="project" value="UniProtKB-KW"/>
</dbReference>
<dbReference type="InterPro" id="IPR029058">
    <property type="entry name" value="AB_hydrolase_fold"/>
</dbReference>
<dbReference type="Gene3D" id="1.10.3020.10">
    <property type="entry name" value="alpha-amino acid ester hydrolase ( Helical cap domain)"/>
    <property type="match status" value="1"/>
</dbReference>
<evidence type="ECO:0000259" key="3">
    <source>
        <dbReference type="SMART" id="SM00939"/>
    </source>
</evidence>
<dbReference type="Pfam" id="PF02129">
    <property type="entry name" value="Peptidase_S15"/>
    <property type="match status" value="1"/>
</dbReference>
<reference evidence="4 5" key="2">
    <citation type="submission" date="2023-11" db="EMBL/GenBank/DDBJ databases">
        <authorList>
            <person name="Lara A.C."/>
            <person name="Chronakova A."/>
        </authorList>
    </citation>
    <scope>NUCLEOTIDE SEQUENCE [LARGE SCALE GENOMIC DNA]</scope>
    <source>
        <strain evidence="4 5">BCCO 10_0856</strain>
    </source>
</reference>